<evidence type="ECO:0000256" key="4">
    <source>
        <dbReference type="ARBA" id="ARBA00023136"/>
    </source>
</evidence>
<feature type="transmembrane region" description="Helical" evidence="5">
    <location>
        <begin position="63"/>
        <end position="82"/>
    </location>
</feature>
<dbReference type="SUPFAM" id="SSF103473">
    <property type="entry name" value="MFS general substrate transporter"/>
    <property type="match status" value="1"/>
</dbReference>
<evidence type="ECO:0000313" key="7">
    <source>
        <dbReference type="EMBL" id="GAP19309.1"/>
    </source>
</evidence>
<dbReference type="Gene3D" id="1.20.1250.20">
    <property type="entry name" value="MFS general substrate transporter like domains"/>
    <property type="match status" value="2"/>
</dbReference>
<evidence type="ECO:0000256" key="3">
    <source>
        <dbReference type="ARBA" id="ARBA00022989"/>
    </source>
</evidence>
<dbReference type="PANTHER" id="PTHR23520">
    <property type="entry name" value="TRANSPORTER, PUTATIVE (AFU_ORTHOLOGUE AFUA_3G04000)-RELATED"/>
    <property type="match status" value="1"/>
</dbReference>
<name>A0A0M8JQ17_9CHLR</name>
<evidence type="ECO:0000313" key="8">
    <source>
        <dbReference type="EMBL" id="KPL80916.1"/>
    </source>
</evidence>
<keyword evidence="9" id="KW-1185">Reference proteome</keyword>
<feature type="transmembrane region" description="Helical" evidence="5">
    <location>
        <begin position="113"/>
        <end position="133"/>
    </location>
</feature>
<evidence type="ECO:0000256" key="1">
    <source>
        <dbReference type="ARBA" id="ARBA00004651"/>
    </source>
</evidence>
<dbReference type="OrthoDB" id="144972at2"/>
<accession>A0A0M8JQ17</accession>
<dbReference type="STRING" id="229921.ADN01_10505"/>
<feature type="transmembrane region" description="Helical" evidence="5">
    <location>
        <begin position="226"/>
        <end position="251"/>
    </location>
</feature>
<dbReference type="PANTHER" id="PTHR23520:SF5">
    <property type="entry name" value="TRANSPORTER, PUTATIVE (AFU_ORTHOLOGUE AFUA_3G04000)-RELATED"/>
    <property type="match status" value="1"/>
</dbReference>
<evidence type="ECO:0000313" key="9">
    <source>
        <dbReference type="Proteomes" id="UP000050501"/>
    </source>
</evidence>
<evidence type="ECO:0000259" key="6">
    <source>
        <dbReference type="PROSITE" id="PS50850"/>
    </source>
</evidence>
<feature type="transmembrane region" description="Helical" evidence="5">
    <location>
        <begin position="271"/>
        <end position="290"/>
    </location>
</feature>
<keyword evidence="2 5" id="KW-0812">Transmembrane</keyword>
<dbReference type="RefSeq" id="WP_062419596.1">
    <property type="nucleotide sequence ID" value="NZ_BBXZ01000172.1"/>
</dbReference>
<dbReference type="EMBL" id="LGCM01000038">
    <property type="protein sequence ID" value="KPL80916.1"/>
    <property type="molecule type" value="Genomic_DNA"/>
</dbReference>
<dbReference type="Proteomes" id="UP000050501">
    <property type="component" value="Unassembled WGS sequence"/>
</dbReference>
<feature type="transmembrane region" description="Helical" evidence="5">
    <location>
        <begin position="154"/>
        <end position="179"/>
    </location>
</feature>
<dbReference type="GO" id="GO:0005886">
    <property type="term" value="C:plasma membrane"/>
    <property type="evidence" value="ECO:0007669"/>
    <property type="project" value="UniProtKB-SubCell"/>
</dbReference>
<dbReference type="AlphaFoldDB" id="A0A0M8JQ17"/>
<keyword evidence="4 5" id="KW-0472">Membrane</keyword>
<dbReference type="InterPro" id="IPR036259">
    <property type="entry name" value="MFS_trans_sf"/>
</dbReference>
<evidence type="ECO:0000256" key="5">
    <source>
        <dbReference type="SAM" id="Phobius"/>
    </source>
</evidence>
<evidence type="ECO:0000256" key="2">
    <source>
        <dbReference type="ARBA" id="ARBA00022692"/>
    </source>
</evidence>
<protein>
    <submittedName>
        <fullName evidence="7">Arabinose efflux permease</fullName>
    </submittedName>
</protein>
<gene>
    <name evidence="8" type="ORF">ADN01_10505</name>
    <name evidence="7" type="ORF">LSAC_03211</name>
</gene>
<feature type="transmembrane region" description="Helical" evidence="5">
    <location>
        <begin position="302"/>
        <end position="319"/>
    </location>
</feature>
<feature type="domain" description="Major facilitator superfamily (MFS) profile" evidence="6">
    <location>
        <begin position="24"/>
        <end position="408"/>
    </location>
</feature>
<dbReference type="GO" id="GO:0022857">
    <property type="term" value="F:transmembrane transporter activity"/>
    <property type="evidence" value="ECO:0007669"/>
    <property type="project" value="InterPro"/>
</dbReference>
<dbReference type="PROSITE" id="PS50850">
    <property type="entry name" value="MFS"/>
    <property type="match status" value="1"/>
</dbReference>
<reference evidence="8 9" key="2">
    <citation type="submission" date="2015-07" db="EMBL/GenBank/DDBJ databases">
        <title>Genome sequence of Levilinea saccharolytica DSM 16555.</title>
        <authorList>
            <person name="Hemp J."/>
            <person name="Ward L.M."/>
            <person name="Pace L.A."/>
            <person name="Fischer W.W."/>
        </authorList>
    </citation>
    <scope>NUCLEOTIDE SEQUENCE [LARGE SCALE GENOMIC DNA]</scope>
    <source>
        <strain evidence="8 9">KIBI-1</strain>
    </source>
</reference>
<proteinExistence type="predicted"/>
<dbReference type="EMBL" id="DF967975">
    <property type="protein sequence ID" value="GAP19309.1"/>
    <property type="molecule type" value="Genomic_DNA"/>
</dbReference>
<keyword evidence="3 5" id="KW-1133">Transmembrane helix</keyword>
<feature type="transmembrane region" description="Helical" evidence="5">
    <location>
        <begin position="384"/>
        <end position="404"/>
    </location>
</feature>
<feature type="transmembrane region" description="Helical" evidence="5">
    <location>
        <begin position="356"/>
        <end position="378"/>
    </location>
</feature>
<feature type="transmembrane region" description="Helical" evidence="5">
    <location>
        <begin position="185"/>
        <end position="205"/>
    </location>
</feature>
<feature type="transmembrane region" description="Helical" evidence="5">
    <location>
        <begin position="27"/>
        <end position="51"/>
    </location>
</feature>
<feature type="transmembrane region" description="Helical" evidence="5">
    <location>
        <begin position="89"/>
        <end position="107"/>
    </location>
</feature>
<sequence>MNRLSRWFQGLRNYIGYFNRFNKNVRLLMLTSCLSGIGYGIFSVDFNLYILSLGFNPADLGRVLSMGPFAQILSAIPIGFVAEKMGYRRIYVAIFAMIGLMQFTQAAAVQLPWIAGAAFISGLAASGGFVVKLPFLNANTSDAERTHAFSMDSLLQGVFTALGALIAGYLPNLLTFLSADPSARYRYTLFFAAALTFLGLVPALLMRDTQRSTTVKISLKPYLWGMDLFTVKGAAIEFFIGLTMGLIVPFMNLYFIYHLGTTREFFSMVEALVWIPTSIALALLPIVALRRGVAESITMGRFLIPLFPLVLAFTGLPTLGALAYWAYRGLFSATQSIWFSLAMATSQPKSRTALSAWLEITFQVGMAIAALLTGSYLARGNYTMPFVLSAGAALVTASLTHWFISVPLRRARDSQKQIHPAE</sequence>
<dbReference type="InterPro" id="IPR011701">
    <property type="entry name" value="MFS"/>
</dbReference>
<dbReference type="InterPro" id="IPR020846">
    <property type="entry name" value="MFS_dom"/>
</dbReference>
<comment type="subcellular location">
    <subcellularLocation>
        <location evidence="1">Cell membrane</location>
        <topology evidence="1">Multi-pass membrane protein</topology>
    </subcellularLocation>
</comment>
<reference evidence="7" key="1">
    <citation type="journal article" date="2015" name="Genome Announc.">
        <title>Draft Genome Sequences of Anaerolinea thermolimosa IMO-1, Bellilinea caldifistulae GOMI-1, Leptolinea tardivitalis YMTK-2, Levilinea saccharolytica KIBI-1, Longilinea arvoryzae KOME-1, Previously Described as Members of the Class Anaerolineae (Chloroflexi).</title>
        <authorList>
            <person name="Matsuura N."/>
            <person name="Tourlousse M.D."/>
            <person name="Ohashi A."/>
            <person name="Hugenholtz P."/>
            <person name="Sekiguchi Y."/>
        </authorList>
    </citation>
    <scope>NUCLEOTIDE SEQUENCE</scope>
    <source>
        <strain evidence="7">KIBI-1</strain>
    </source>
</reference>
<dbReference type="Pfam" id="PF07690">
    <property type="entry name" value="MFS_1"/>
    <property type="match status" value="1"/>
</dbReference>
<organism evidence="7">
    <name type="scientific">Levilinea saccharolytica</name>
    <dbReference type="NCBI Taxonomy" id="229921"/>
    <lineage>
        <taxon>Bacteria</taxon>
        <taxon>Bacillati</taxon>
        <taxon>Chloroflexota</taxon>
        <taxon>Anaerolineae</taxon>
        <taxon>Anaerolineales</taxon>
        <taxon>Anaerolineaceae</taxon>
        <taxon>Levilinea</taxon>
    </lineage>
</organism>